<dbReference type="AlphaFoldDB" id="A0AA38I295"/>
<evidence type="ECO:0000313" key="2">
    <source>
        <dbReference type="Proteomes" id="UP001168821"/>
    </source>
</evidence>
<gene>
    <name evidence="1" type="ORF">Zmor_024112</name>
</gene>
<comment type="caution">
    <text evidence="1">The sequence shown here is derived from an EMBL/GenBank/DDBJ whole genome shotgun (WGS) entry which is preliminary data.</text>
</comment>
<name>A0AA38I295_9CUCU</name>
<proteinExistence type="predicted"/>
<dbReference type="Proteomes" id="UP001168821">
    <property type="component" value="Unassembled WGS sequence"/>
</dbReference>
<protein>
    <recommendedName>
        <fullName evidence="3">Retrotransposon gag domain-containing protein</fullName>
    </recommendedName>
</protein>
<reference evidence="1" key="1">
    <citation type="journal article" date="2023" name="G3 (Bethesda)">
        <title>Whole genome assemblies of Zophobas morio and Tenebrio molitor.</title>
        <authorList>
            <person name="Kaur S."/>
            <person name="Stinson S.A."/>
            <person name="diCenzo G.C."/>
        </authorList>
    </citation>
    <scope>NUCLEOTIDE SEQUENCE</scope>
    <source>
        <strain evidence="1">QUZm001</strain>
    </source>
</reference>
<evidence type="ECO:0008006" key="3">
    <source>
        <dbReference type="Google" id="ProtNLM"/>
    </source>
</evidence>
<organism evidence="1 2">
    <name type="scientific">Zophobas morio</name>
    <dbReference type="NCBI Taxonomy" id="2755281"/>
    <lineage>
        <taxon>Eukaryota</taxon>
        <taxon>Metazoa</taxon>
        <taxon>Ecdysozoa</taxon>
        <taxon>Arthropoda</taxon>
        <taxon>Hexapoda</taxon>
        <taxon>Insecta</taxon>
        <taxon>Pterygota</taxon>
        <taxon>Neoptera</taxon>
        <taxon>Endopterygota</taxon>
        <taxon>Coleoptera</taxon>
        <taxon>Polyphaga</taxon>
        <taxon>Cucujiformia</taxon>
        <taxon>Tenebrionidae</taxon>
        <taxon>Zophobas</taxon>
    </lineage>
</organism>
<keyword evidence="2" id="KW-1185">Reference proteome</keyword>
<evidence type="ECO:0000313" key="1">
    <source>
        <dbReference type="EMBL" id="KAJ3646527.1"/>
    </source>
</evidence>
<sequence>MPWTWCVKAVSTSTEHFAIPPDTMLPEMLTDKALEWYRNNRALWYSWNDFIEEFRDFYLPNYEEVLEDQIVNRCQRPGEADQDFVQAIPIAHSPWQLQEHRRVVGNRLPRSENRPSTAPP</sequence>
<dbReference type="EMBL" id="JALNTZ010000007">
    <property type="protein sequence ID" value="KAJ3646527.1"/>
    <property type="molecule type" value="Genomic_DNA"/>
</dbReference>
<accession>A0AA38I295</accession>